<dbReference type="GO" id="GO:0016491">
    <property type="term" value="F:oxidoreductase activity"/>
    <property type="evidence" value="ECO:0007669"/>
    <property type="project" value="InterPro"/>
</dbReference>
<dbReference type="PANTHER" id="PTHR42686">
    <property type="entry name" value="GH17980P-RELATED"/>
    <property type="match status" value="1"/>
</dbReference>
<evidence type="ECO:0000313" key="3">
    <source>
        <dbReference type="Proteomes" id="UP000185596"/>
    </source>
</evidence>
<dbReference type="Pfam" id="PF00248">
    <property type="entry name" value="Aldo_ket_red"/>
    <property type="match status" value="1"/>
</dbReference>
<reference evidence="2 3" key="1">
    <citation type="submission" date="2016-12" db="EMBL/GenBank/DDBJ databases">
        <title>The draft genome sequence of Actinophytocola sp. 11-183.</title>
        <authorList>
            <person name="Wang W."/>
            <person name="Yuan L."/>
        </authorList>
    </citation>
    <scope>NUCLEOTIDE SEQUENCE [LARGE SCALE GENOMIC DNA]</scope>
    <source>
        <strain evidence="2 3">11-183</strain>
    </source>
</reference>
<dbReference type="STRING" id="1912961.BU204_22345"/>
<comment type="caution">
    <text evidence="2">The sequence shown here is derived from an EMBL/GenBank/DDBJ whole genome shotgun (WGS) entry which is preliminary data.</text>
</comment>
<sequence>MNLTPLGLGCAQLGNLYRAMSDETATAIVDTAWDRGIRYFDTAPHYGLGLSEKRLGAALAGRPRAEYVLSTKVGRLLVDNPDWAGERDTEGFDVPASLTRRRDYSRDGVLRSLESSLGRLGVDRIDIAFVHDPEDFVEEALAGALPALVELREQGVLRGIGLGMNFDSVLAEFVRRADVDIVMIAGRYTLLEQPAQDELLPLCVERDVRVVAAGVFNSGILASPRPGATYNYESAPAELVARAARIADVCARHGVTLPEAAIALPGAHPAVASVVLGASSPAQVESNADRAAVRVPPALWAELVAEGLLRADTPVPEETEA</sequence>
<keyword evidence="3" id="KW-1185">Reference proteome</keyword>
<organism evidence="2 3">
    <name type="scientific">Actinophytocola xanthii</name>
    <dbReference type="NCBI Taxonomy" id="1912961"/>
    <lineage>
        <taxon>Bacteria</taxon>
        <taxon>Bacillati</taxon>
        <taxon>Actinomycetota</taxon>
        <taxon>Actinomycetes</taxon>
        <taxon>Pseudonocardiales</taxon>
        <taxon>Pseudonocardiaceae</taxon>
    </lineage>
</organism>
<dbReference type="InterPro" id="IPR036812">
    <property type="entry name" value="NAD(P)_OxRdtase_dom_sf"/>
</dbReference>
<dbReference type="GO" id="GO:0005829">
    <property type="term" value="C:cytosol"/>
    <property type="evidence" value="ECO:0007669"/>
    <property type="project" value="TreeGrafter"/>
</dbReference>
<evidence type="ECO:0000313" key="2">
    <source>
        <dbReference type="EMBL" id="OLF15382.1"/>
    </source>
</evidence>
<dbReference type="SUPFAM" id="SSF51430">
    <property type="entry name" value="NAD(P)-linked oxidoreductase"/>
    <property type="match status" value="1"/>
</dbReference>
<feature type="domain" description="NADP-dependent oxidoreductase" evidence="1">
    <location>
        <begin position="5"/>
        <end position="301"/>
    </location>
</feature>
<dbReference type="OrthoDB" id="9768851at2"/>
<dbReference type="Gene3D" id="3.20.20.100">
    <property type="entry name" value="NADP-dependent oxidoreductase domain"/>
    <property type="match status" value="1"/>
</dbReference>
<evidence type="ECO:0000259" key="1">
    <source>
        <dbReference type="Pfam" id="PF00248"/>
    </source>
</evidence>
<dbReference type="InterPro" id="IPR020471">
    <property type="entry name" value="AKR"/>
</dbReference>
<dbReference type="RefSeq" id="WP_075127683.1">
    <property type="nucleotide sequence ID" value="NZ_MSIE01000042.1"/>
</dbReference>
<dbReference type="Proteomes" id="UP000185596">
    <property type="component" value="Unassembled WGS sequence"/>
</dbReference>
<dbReference type="CDD" id="cd19152">
    <property type="entry name" value="AKR_AKR15A"/>
    <property type="match status" value="1"/>
</dbReference>
<dbReference type="PANTHER" id="PTHR42686:SF1">
    <property type="entry name" value="GH17980P-RELATED"/>
    <property type="match status" value="1"/>
</dbReference>
<accession>A0A1Q8CLZ6</accession>
<gene>
    <name evidence="2" type="ORF">BU204_22345</name>
</gene>
<dbReference type="AlphaFoldDB" id="A0A1Q8CLZ6"/>
<protein>
    <submittedName>
        <fullName evidence="2">Aldo/keto reductase</fullName>
    </submittedName>
</protein>
<dbReference type="EMBL" id="MSIE01000042">
    <property type="protein sequence ID" value="OLF15382.1"/>
    <property type="molecule type" value="Genomic_DNA"/>
</dbReference>
<dbReference type="InterPro" id="IPR023210">
    <property type="entry name" value="NADP_OxRdtase_dom"/>
</dbReference>
<name>A0A1Q8CLZ6_9PSEU</name>
<proteinExistence type="predicted"/>